<keyword evidence="3" id="KW-0804">Transcription</keyword>
<dbReference type="GO" id="GO:0003700">
    <property type="term" value="F:DNA-binding transcription factor activity"/>
    <property type="evidence" value="ECO:0007669"/>
    <property type="project" value="TreeGrafter"/>
</dbReference>
<dbReference type="EMBL" id="VOSL01000014">
    <property type="protein sequence ID" value="TXD42679.1"/>
    <property type="molecule type" value="Genomic_DNA"/>
</dbReference>
<evidence type="ECO:0000313" key="6">
    <source>
        <dbReference type="EMBL" id="TXD42679.1"/>
    </source>
</evidence>
<evidence type="ECO:0000259" key="5">
    <source>
        <dbReference type="PROSITE" id="PS50977"/>
    </source>
</evidence>
<dbReference type="Pfam" id="PF00440">
    <property type="entry name" value="TetR_N"/>
    <property type="match status" value="1"/>
</dbReference>
<keyword evidence="2 4" id="KW-0238">DNA-binding</keyword>
<dbReference type="SUPFAM" id="SSF48498">
    <property type="entry name" value="Tetracyclin repressor-like, C-terminal domain"/>
    <property type="match status" value="1"/>
</dbReference>
<dbReference type="Gene3D" id="1.10.357.10">
    <property type="entry name" value="Tetracycline Repressor, domain 2"/>
    <property type="match status" value="1"/>
</dbReference>
<dbReference type="InterPro" id="IPR009057">
    <property type="entry name" value="Homeodomain-like_sf"/>
</dbReference>
<feature type="DNA-binding region" description="H-T-H motif" evidence="4">
    <location>
        <begin position="83"/>
        <end position="102"/>
    </location>
</feature>
<dbReference type="Proteomes" id="UP000321046">
    <property type="component" value="Unassembled WGS sequence"/>
</dbReference>
<dbReference type="PANTHER" id="PTHR30055:SF234">
    <property type="entry name" value="HTH-TYPE TRANSCRIPTIONAL REGULATOR BETI"/>
    <property type="match status" value="1"/>
</dbReference>
<dbReference type="InterPro" id="IPR001647">
    <property type="entry name" value="HTH_TetR"/>
</dbReference>
<reference evidence="6 7" key="1">
    <citation type="submission" date="2019-08" db="EMBL/GenBank/DDBJ databases">
        <title>Bradymonadales sp. TMQ2.</title>
        <authorList>
            <person name="Liang Q."/>
        </authorList>
    </citation>
    <scope>NUCLEOTIDE SEQUENCE [LARGE SCALE GENOMIC DNA]</scope>
    <source>
        <strain evidence="6 7">TMQ2</strain>
    </source>
</reference>
<keyword evidence="1" id="KW-0805">Transcription regulation</keyword>
<protein>
    <submittedName>
        <fullName evidence="6">TetR/AcrR family transcriptional regulator</fullName>
    </submittedName>
</protein>
<dbReference type="SUPFAM" id="SSF46689">
    <property type="entry name" value="Homeodomain-like"/>
    <property type="match status" value="1"/>
</dbReference>
<proteinExistence type="predicted"/>
<feature type="domain" description="HTH tetR-type" evidence="5">
    <location>
        <begin position="61"/>
        <end position="120"/>
    </location>
</feature>
<dbReference type="InterPro" id="IPR036271">
    <property type="entry name" value="Tet_transcr_reg_TetR-rel_C_sf"/>
</dbReference>
<dbReference type="PROSITE" id="PS50977">
    <property type="entry name" value="HTH_TETR_2"/>
    <property type="match status" value="1"/>
</dbReference>
<evidence type="ECO:0000313" key="7">
    <source>
        <dbReference type="Proteomes" id="UP000321046"/>
    </source>
</evidence>
<dbReference type="GO" id="GO:0000976">
    <property type="term" value="F:transcription cis-regulatory region binding"/>
    <property type="evidence" value="ECO:0007669"/>
    <property type="project" value="TreeGrafter"/>
</dbReference>
<dbReference type="PANTHER" id="PTHR30055">
    <property type="entry name" value="HTH-TYPE TRANSCRIPTIONAL REGULATOR RUTR"/>
    <property type="match status" value="1"/>
</dbReference>
<evidence type="ECO:0000256" key="4">
    <source>
        <dbReference type="PROSITE-ProRule" id="PRU00335"/>
    </source>
</evidence>
<organism evidence="6 7">
    <name type="scientific">Lujinxingia vulgaris</name>
    <dbReference type="NCBI Taxonomy" id="2600176"/>
    <lineage>
        <taxon>Bacteria</taxon>
        <taxon>Deltaproteobacteria</taxon>
        <taxon>Bradymonadales</taxon>
        <taxon>Lujinxingiaceae</taxon>
        <taxon>Lujinxingia</taxon>
    </lineage>
</organism>
<name>A0A5C6XK53_9DELT</name>
<dbReference type="PRINTS" id="PR00455">
    <property type="entry name" value="HTHTETR"/>
</dbReference>
<dbReference type="InterPro" id="IPR050109">
    <property type="entry name" value="HTH-type_TetR-like_transc_reg"/>
</dbReference>
<evidence type="ECO:0000256" key="1">
    <source>
        <dbReference type="ARBA" id="ARBA00023015"/>
    </source>
</evidence>
<dbReference type="OrthoDB" id="3249at2"/>
<evidence type="ECO:0000256" key="2">
    <source>
        <dbReference type="ARBA" id="ARBA00023125"/>
    </source>
</evidence>
<dbReference type="Gene3D" id="1.10.10.60">
    <property type="entry name" value="Homeodomain-like"/>
    <property type="match status" value="1"/>
</dbReference>
<evidence type="ECO:0000256" key="3">
    <source>
        <dbReference type="ARBA" id="ARBA00023163"/>
    </source>
</evidence>
<gene>
    <name evidence="6" type="ORF">FRC96_03160</name>
</gene>
<dbReference type="AlphaFoldDB" id="A0A5C6XK53"/>
<accession>A0A5C6XK53</accession>
<comment type="caution">
    <text evidence="6">The sequence shown here is derived from an EMBL/GenBank/DDBJ whole genome shotgun (WGS) entry which is preliminary data.</text>
</comment>
<sequence length="249" mass="27389">MAAAMHGAGALICHPGSRAARVLDAGQFDGAGSDSEIPTGVFDEAMSLCMSDANRQRLGHTEARERILEAAAVVYNQRGQAMTVEEIATQAGYSTSALYKHFANRDDILCTLWRSVRARITEVMLQPPPEGLGFVERTRWLLYRLAEFAEEERELYVAAMVNAPMGPPSGKVDEEILTTYRANQRVWLDLMEQGIASGALREADPMDYVLALGGHLHSLTIHWAFEGPFALKPAIDRVLEIFVEGAGQR</sequence>